<evidence type="ECO:0000256" key="1">
    <source>
        <dbReference type="SAM" id="MobiDB-lite"/>
    </source>
</evidence>
<gene>
    <name evidence="3" type="ORF">DAEQUDRAFT_768649</name>
</gene>
<proteinExistence type="predicted"/>
<protein>
    <submittedName>
        <fullName evidence="3">Uncharacterized protein</fullName>
    </submittedName>
</protein>
<evidence type="ECO:0000313" key="3">
    <source>
        <dbReference type="EMBL" id="KZT65705.1"/>
    </source>
</evidence>
<reference evidence="3 4" key="1">
    <citation type="journal article" date="2016" name="Mol. Biol. Evol.">
        <title>Comparative Genomics of Early-Diverging Mushroom-Forming Fungi Provides Insights into the Origins of Lignocellulose Decay Capabilities.</title>
        <authorList>
            <person name="Nagy L.G."/>
            <person name="Riley R."/>
            <person name="Tritt A."/>
            <person name="Adam C."/>
            <person name="Daum C."/>
            <person name="Floudas D."/>
            <person name="Sun H."/>
            <person name="Yadav J.S."/>
            <person name="Pangilinan J."/>
            <person name="Larsson K.H."/>
            <person name="Matsuura K."/>
            <person name="Barry K."/>
            <person name="Labutti K."/>
            <person name="Kuo R."/>
            <person name="Ohm R.A."/>
            <person name="Bhattacharya S.S."/>
            <person name="Shirouzu T."/>
            <person name="Yoshinaga Y."/>
            <person name="Martin F.M."/>
            <person name="Grigoriev I.V."/>
            <person name="Hibbett D.S."/>
        </authorList>
    </citation>
    <scope>NUCLEOTIDE SEQUENCE [LARGE SCALE GENOMIC DNA]</scope>
    <source>
        <strain evidence="3 4">L-15889</strain>
    </source>
</reference>
<dbReference type="AlphaFoldDB" id="A0A165MHZ2"/>
<accession>A0A165MHZ2</accession>
<evidence type="ECO:0000256" key="2">
    <source>
        <dbReference type="SAM" id="SignalP"/>
    </source>
</evidence>
<name>A0A165MHZ2_9APHY</name>
<dbReference type="EMBL" id="KV429101">
    <property type="protein sequence ID" value="KZT65705.1"/>
    <property type="molecule type" value="Genomic_DNA"/>
</dbReference>
<sequence>MRCSTVTTIAVTAAIALPALAAPIPDVPSFYDLAERDVSETDLWDRTFGSDEEFALYSRGVRNGGGQPQPPPTIFRPEHEGHQRRSRSDEEIDLFARKVSSGEQPRPPPTIFRPEHEGHQRLSRSDEEIDLFARRVNGEQPHPSPTFPRPPSERGGQHGRRSMSELLARMYMGAEFDELD</sequence>
<feature type="chain" id="PRO_5007862422" evidence="2">
    <location>
        <begin position="22"/>
        <end position="180"/>
    </location>
</feature>
<feature type="signal peptide" evidence="2">
    <location>
        <begin position="1"/>
        <end position="21"/>
    </location>
</feature>
<feature type="compositionally biased region" description="Basic and acidic residues" evidence="1">
    <location>
        <begin position="113"/>
        <end position="137"/>
    </location>
</feature>
<keyword evidence="4" id="KW-1185">Reference proteome</keyword>
<evidence type="ECO:0000313" key="4">
    <source>
        <dbReference type="Proteomes" id="UP000076727"/>
    </source>
</evidence>
<keyword evidence="2" id="KW-0732">Signal</keyword>
<organism evidence="3 4">
    <name type="scientific">Daedalea quercina L-15889</name>
    <dbReference type="NCBI Taxonomy" id="1314783"/>
    <lineage>
        <taxon>Eukaryota</taxon>
        <taxon>Fungi</taxon>
        <taxon>Dikarya</taxon>
        <taxon>Basidiomycota</taxon>
        <taxon>Agaricomycotina</taxon>
        <taxon>Agaricomycetes</taxon>
        <taxon>Polyporales</taxon>
        <taxon>Fomitopsis</taxon>
    </lineage>
</organism>
<feature type="compositionally biased region" description="Basic and acidic residues" evidence="1">
    <location>
        <begin position="76"/>
        <end position="89"/>
    </location>
</feature>
<dbReference type="Proteomes" id="UP000076727">
    <property type="component" value="Unassembled WGS sequence"/>
</dbReference>
<feature type="region of interest" description="Disordered" evidence="1">
    <location>
        <begin position="59"/>
        <end position="164"/>
    </location>
</feature>